<dbReference type="EMBL" id="AYXG01000004">
    <property type="protein sequence ID" value="EWC64598.1"/>
    <property type="molecule type" value="Genomic_DNA"/>
</dbReference>
<organism evidence="8 9">
    <name type="scientific">Actinokineospora spheciospongiae</name>
    <dbReference type="NCBI Taxonomy" id="909613"/>
    <lineage>
        <taxon>Bacteria</taxon>
        <taxon>Bacillati</taxon>
        <taxon>Actinomycetota</taxon>
        <taxon>Actinomycetes</taxon>
        <taxon>Pseudonocardiales</taxon>
        <taxon>Pseudonocardiaceae</taxon>
        <taxon>Actinokineospora</taxon>
    </lineage>
</organism>
<dbReference type="RefSeq" id="WP_035277738.1">
    <property type="nucleotide sequence ID" value="NZ_AYXG01000004.1"/>
</dbReference>
<protein>
    <submittedName>
        <fullName evidence="8">Acyl-CoA dehydrogenase, short-chain specific</fullName>
        <ecNumber evidence="8">1.3.8.1</ecNumber>
    </submittedName>
</protein>
<dbReference type="InterPro" id="IPR009100">
    <property type="entry name" value="AcylCoA_DH/oxidase_NM_dom_sf"/>
</dbReference>
<dbReference type="SUPFAM" id="SSF56645">
    <property type="entry name" value="Acyl-CoA dehydrogenase NM domain-like"/>
    <property type="match status" value="1"/>
</dbReference>
<evidence type="ECO:0000256" key="2">
    <source>
        <dbReference type="ARBA" id="ARBA00009347"/>
    </source>
</evidence>
<dbReference type="SUPFAM" id="SSF47203">
    <property type="entry name" value="Acyl-CoA dehydrogenase C-terminal domain-like"/>
    <property type="match status" value="1"/>
</dbReference>
<proteinExistence type="inferred from homology"/>
<evidence type="ECO:0000313" key="9">
    <source>
        <dbReference type="Proteomes" id="UP000019277"/>
    </source>
</evidence>
<gene>
    <name evidence="8" type="ORF">UO65_0205</name>
</gene>
<dbReference type="AlphaFoldDB" id="W7IWA2"/>
<comment type="caution">
    <text evidence="8">The sequence shown here is derived from an EMBL/GenBank/DDBJ whole genome shotgun (WGS) entry which is preliminary data.</text>
</comment>
<dbReference type="InterPro" id="IPR009075">
    <property type="entry name" value="AcylCo_DH/oxidase_C"/>
</dbReference>
<dbReference type="PANTHER" id="PTHR43884:SF19">
    <property type="entry name" value="ACYL-COA DEHYDROGENASE FADE4-RELATED"/>
    <property type="match status" value="1"/>
</dbReference>
<keyword evidence="9" id="KW-1185">Reference proteome</keyword>
<dbReference type="OrthoDB" id="3666321at2"/>
<dbReference type="PANTHER" id="PTHR43884">
    <property type="entry name" value="ACYL-COA DEHYDROGENASE"/>
    <property type="match status" value="1"/>
</dbReference>
<keyword evidence="5 8" id="KW-0560">Oxidoreductase</keyword>
<accession>W7IWA2</accession>
<feature type="domain" description="Acyl-CoA oxidase/dehydrogenase middle" evidence="7">
    <location>
        <begin position="124"/>
        <end position="219"/>
    </location>
</feature>
<dbReference type="Gene3D" id="1.10.540.10">
    <property type="entry name" value="Acyl-CoA dehydrogenase/oxidase, N-terminal domain"/>
    <property type="match status" value="1"/>
</dbReference>
<name>W7IWA2_9PSEU</name>
<dbReference type="Proteomes" id="UP000019277">
    <property type="component" value="Unassembled WGS sequence"/>
</dbReference>
<evidence type="ECO:0000256" key="1">
    <source>
        <dbReference type="ARBA" id="ARBA00001974"/>
    </source>
</evidence>
<evidence type="ECO:0000256" key="4">
    <source>
        <dbReference type="ARBA" id="ARBA00022827"/>
    </source>
</evidence>
<feature type="domain" description="Acyl-CoA dehydrogenase/oxidase C-terminal" evidence="6">
    <location>
        <begin position="233"/>
        <end position="379"/>
    </location>
</feature>
<sequence length="583" mass="61018">MRYGAFAEAERLEGVLGDPGDPASVFSTAACADLDDADGFPTDVCAVLDGFDLARLYVPAEFGGGLVDYQDAVQTMRMVSRRDVTVAVAHGKTYLGAVSAWVGASREQAEKVGALVRSGLPISWALTEQAHGSDLLAGGVTATRTGSGYRLDGEKWLINNATRGGAVCVLARTDEAGGPRGFSVFMVEKAKLDPATHSPVPKQRTHGIRGADISGISFSGATIGADDLIGREGTGLESVLKGLQLTRTLCCALSLGAGDHALGIATRFAAGRRLYGRGLTELPAARHRLATAFADHLLAEAVSVVGSRSIQALTGEMSVVAAVVKYLVPTRTEGMIASLRKLVGARSLLRDVLEDGAFGKVERDHRIVSLFDGNTLVNLNGLVNLFPILLRTADNATAPDTDGIRAAATVTEPLAPMQHKRLSLLPRKGSSFLLALPAAVAEVEALAADDDALAPLATAARALRTALDGVYAAVRELPAVPVNVPTTSFVVAQRLAACLGGAALLQLWLRTRADALAETGPSTPLWRDGVWPTLALDRLLASVGTPTPAPQAHYDTAYDVLTAQVGSGRLTSLFDHRLAEATR</sequence>
<dbReference type="Pfam" id="PF00441">
    <property type="entry name" value="Acyl-CoA_dh_1"/>
    <property type="match status" value="1"/>
</dbReference>
<evidence type="ECO:0000259" key="6">
    <source>
        <dbReference type="Pfam" id="PF00441"/>
    </source>
</evidence>
<dbReference type="GO" id="GO:0005886">
    <property type="term" value="C:plasma membrane"/>
    <property type="evidence" value="ECO:0007669"/>
    <property type="project" value="TreeGrafter"/>
</dbReference>
<dbReference type="InterPro" id="IPR036250">
    <property type="entry name" value="AcylCo_DH-like_C"/>
</dbReference>
<evidence type="ECO:0000256" key="3">
    <source>
        <dbReference type="ARBA" id="ARBA00022630"/>
    </source>
</evidence>
<dbReference type="Gene3D" id="2.40.110.10">
    <property type="entry name" value="Butyryl-CoA Dehydrogenase, subunit A, domain 2"/>
    <property type="match status" value="1"/>
</dbReference>
<keyword evidence="3 5" id="KW-0285">Flavoprotein</keyword>
<dbReference type="EC" id="1.3.8.1" evidence="8"/>
<evidence type="ECO:0000256" key="5">
    <source>
        <dbReference type="RuleBase" id="RU362125"/>
    </source>
</evidence>
<comment type="similarity">
    <text evidence="2 5">Belongs to the acyl-CoA dehydrogenase family.</text>
</comment>
<dbReference type="InterPro" id="IPR037069">
    <property type="entry name" value="AcylCoA_DH/ox_N_sf"/>
</dbReference>
<dbReference type="InterPro" id="IPR006091">
    <property type="entry name" value="Acyl-CoA_Oxase/DH_mid-dom"/>
</dbReference>
<keyword evidence="4 5" id="KW-0274">FAD</keyword>
<reference evidence="8 9" key="1">
    <citation type="journal article" date="2014" name="Genome Announc.">
        <title>Draft Genome Sequence of the Antitrypanosomally Active Sponge-Associated Bacterium Actinokineospora sp. Strain EG49.</title>
        <authorList>
            <person name="Harjes J."/>
            <person name="Ryu T."/>
            <person name="Abdelmohsen U.R."/>
            <person name="Moitinho-Silva L."/>
            <person name="Horn H."/>
            <person name="Ravasi T."/>
            <person name="Hentschel U."/>
        </authorList>
    </citation>
    <scope>NUCLEOTIDE SEQUENCE [LARGE SCALE GENOMIC DNA]</scope>
    <source>
        <strain evidence="8 9">EG49</strain>
    </source>
</reference>
<dbReference type="STRING" id="909613.UO65_0205"/>
<dbReference type="Gene3D" id="1.20.140.10">
    <property type="entry name" value="Butyryl-CoA Dehydrogenase, subunit A, domain 3"/>
    <property type="match status" value="1"/>
</dbReference>
<dbReference type="CDD" id="cd00567">
    <property type="entry name" value="ACAD"/>
    <property type="match status" value="1"/>
</dbReference>
<evidence type="ECO:0000259" key="7">
    <source>
        <dbReference type="Pfam" id="PF02770"/>
    </source>
</evidence>
<dbReference type="eggNOG" id="COG1960">
    <property type="taxonomic scope" value="Bacteria"/>
</dbReference>
<dbReference type="GO" id="GO:0016937">
    <property type="term" value="F:short-chain fatty acyl-CoA dehydrogenase activity"/>
    <property type="evidence" value="ECO:0007669"/>
    <property type="project" value="UniProtKB-EC"/>
</dbReference>
<dbReference type="PATRIC" id="fig|909613.9.peg.213"/>
<evidence type="ECO:0000313" key="8">
    <source>
        <dbReference type="EMBL" id="EWC64598.1"/>
    </source>
</evidence>
<dbReference type="InterPro" id="IPR046373">
    <property type="entry name" value="Acyl-CoA_Oxase/DH_mid-dom_sf"/>
</dbReference>
<dbReference type="Pfam" id="PF02770">
    <property type="entry name" value="Acyl-CoA_dh_M"/>
    <property type="match status" value="1"/>
</dbReference>
<comment type="cofactor">
    <cofactor evidence="1 5">
        <name>FAD</name>
        <dbReference type="ChEBI" id="CHEBI:57692"/>
    </cofactor>
</comment>
<dbReference type="GO" id="GO:0050660">
    <property type="term" value="F:flavin adenine dinucleotide binding"/>
    <property type="evidence" value="ECO:0007669"/>
    <property type="project" value="InterPro"/>
</dbReference>